<evidence type="ECO:0000259" key="8">
    <source>
        <dbReference type="PROSITE" id="PS50026"/>
    </source>
</evidence>
<dbReference type="SUPFAM" id="SSF57196">
    <property type="entry name" value="EGF/Laminin"/>
    <property type="match status" value="1"/>
</dbReference>
<dbReference type="PROSITE" id="PS00022">
    <property type="entry name" value="EGF_1"/>
    <property type="match status" value="1"/>
</dbReference>
<dbReference type="InterPro" id="IPR000152">
    <property type="entry name" value="EGF-type_Asp/Asn_hydroxyl_site"/>
</dbReference>
<dbReference type="GO" id="GO:0005576">
    <property type="term" value="C:extracellular region"/>
    <property type="evidence" value="ECO:0007669"/>
    <property type="project" value="UniProtKB-SubCell"/>
</dbReference>
<dbReference type="PROSITE" id="PS50026">
    <property type="entry name" value="EGF_3"/>
    <property type="match status" value="1"/>
</dbReference>
<dbReference type="GO" id="GO:0007399">
    <property type="term" value="P:nervous system development"/>
    <property type="evidence" value="ECO:0007669"/>
    <property type="project" value="UniProtKB-ARBA"/>
</dbReference>
<dbReference type="Proteomes" id="UP000005408">
    <property type="component" value="Unassembled WGS sequence"/>
</dbReference>
<dbReference type="Pfam" id="PF00008">
    <property type="entry name" value="EGF"/>
    <property type="match status" value="1"/>
</dbReference>
<evidence type="ECO:0000256" key="4">
    <source>
        <dbReference type="ARBA" id="ARBA00022737"/>
    </source>
</evidence>
<dbReference type="AlphaFoldDB" id="A0A8W8L9K5"/>
<evidence type="ECO:0000256" key="2">
    <source>
        <dbReference type="ARBA" id="ARBA00022525"/>
    </source>
</evidence>
<keyword evidence="3 7" id="KW-0245">EGF-like domain</keyword>
<dbReference type="CDD" id="cd00054">
    <property type="entry name" value="EGF_CA"/>
    <property type="match status" value="1"/>
</dbReference>
<dbReference type="PROSITE" id="PS00010">
    <property type="entry name" value="ASX_HYDROXYL"/>
    <property type="match status" value="1"/>
</dbReference>
<organism evidence="9 10">
    <name type="scientific">Magallana gigas</name>
    <name type="common">Pacific oyster</name>
    <name type="synonym">Crassostrea gigas</name>
    <dbReference type="NCBI Taxonomy" id="29159"/>
    <lineage>
        <taxon>Eukaryota</taxon>
        <taxon>Metazoa</taxon>
        <taxon>Spiralia</taxon>
        <taxon>Lophotrochozoa</taxon>
        <taxon>Mollusca</taxon>
        <taxon>Bivalvia</taxon>
        <taxon>Autobranchia</taxon>
        <taxon>Pteriomorphia</taxon>
        <taxon>Ostreida</taxon>
        <taxon>Ostreoidea</taxon>
        <taxon>Ostreidae</taxon>
        <taxon>Magallana</taxon>
    </lineage>
</organism>
<feature type="disulfide bond" evidence="7">
    <location>
        <begin position="36"/>
        <end position="45"/>
    </location>
</feature>
<evidence type="ECO:0000256" key="5">
    <source>
        <dbReference type="ARBA" id="ARBA00023157"/>
    </source>
</evidence>
<evidence type="ECO:0000313" key="10">
    <source>
        <dbReference type="Proteomes" id="UP000005408"/>
    </source>
</evidence>
<dbReference type="EnsemblMetazoa" id="G27176.3">
    <property type="protein sequence ID" value="G27176.3:cds"/>
    <property type="gene ID" value="G27176"/>
</dbReference>
<evidence type="ECO:0000256" key="3">
    <source>
        <dbReference type="ARBA" id="ARBA00022536"/>
    </source>
</evidence>
<proteinExistence type="predicted"/>
<dbReference type="FunFam" id="2.10.25.10:FF:000045">
    <property type="entry name" value="Slit guidance ligand 2"/>
    <property type="match status" value="1"/>
</dbReference>
<dbReference type="Gene3D" id="2.10.25.10">
    <property type="entry name" value="Laminin"/>
    <property type="match status" value="1"/>
</dbReference>
<accession>A0A8W8L9K5</accession>
<keyword evidence="2" id="KW-0964">Secreted</keyword>
<evidence type="ECO:0000256" key="1">
    <source>
        <dbReference type="ARBA" id="ARBA00004613"/>
    </source>
</evidence>
<evidence type="ECO:0000256" key="7">
    <source>
        <dbReference type="PROSITE-ProRule" id="PRU00076"/>
    </source>
</evidence>
<evidence type="ECO:0000313" key="9">
    <source>
        <dbReference type="EnsemblMetazoa" id="G27176.3:cds"/>
    </source>
</evidence>
<keyword evidence="5 7" id="KW-1015">Disulfide bond</keyword>
<reference evidence="9" key="1">
    <citation type="submission" date="2022-08" db="UniProtKB">
        <authorList>
            <consortium name="EnsemblMetazoa"/>
        </authorList>
    </citation>
    <scope>IDENTIFICATION</scope>
    <source>
        <strain evidence="9">05x7-T-G4-1.051#20</strain>
    </source>
</reference>
<dbReference type="InterPro" id="IPR000742">
    <property type="entry name" value="EGF"/>
</dbReference>
<name>A0A8W8L9K5_MAGGI</name>
<keyword evidence="6" id="KW-0325">Glycoprotein</keyword>
<sequence length="82" mass="9395">GVVYISDEVPQRICWQQPCKNSGVCVDDANGYTCQCPYLFNGTNCENDLSKPLLYTGIYSPLFYFRPFRLCCHQVNLKLGEF</sequence>
<protein>
    <recommendedName>
        <fullName evidence="8">EGF-like domain-containing protein</fullName>
    </recommendedName>
</protein>
<evidence type="ECO:0000256" key="6">
    <source>
        <dbReference type="ARBA" id="ARBA00023180"/>
    </source>
</evidence>
<comment type="subcellular location">
    <subcellularLocation>
        <location evidence="1">Secreted</location>
    </subcellularLocation>
</comment>
<comment type="caution">
    <text evidence="7">Lacks conserved residue(s) required for the propagation of feature annotation.</text>
</comment>
<keyword evidence="4" id="KW-0677">Repeat</keyword>
<keyword evidence="10" id="KW-1185">Reference proteome</keyword>
<feature type="domain" description="EGF-like" evidence="8">
    <location>
        <begin position="10"/>
        <end position="46"/>
    </location>
</feature>